<dbReference type="InterPro" id="IPR023353">
    <property type="entry name" value="LemA-like_dom_sf"/>
</dbReference>
<sequence>MKTSLFLAILALLFFAWYLSFLATRLDRLHHRVETSWANLDALLQRRAAIAIEIARSEISDPASALLLTFAAHQARDASIKDRSQAESSLSGALGILLDISESVDEVIARELLDELRTLNEKITVAIALHVESVTRTQLIRSQFVIRVFRLAGRAPLPVIHEFEAPIEAESN</sequence>
<protein>
    <submittedName>
        <fullName evidence="2">Unannotated protein</fullName>
    </submittedName>
</protein>
<evidence type="ECO:0000313" key="1">
    <source>
        <dbReference type="EMBL" id="CAB4546814.1"/>
    </source>
</evidence>
<gene>
    <name evidence="1" type="ORF">UFOPK1440_00847</name>
    <name evidence="2" type="ORF">UFOPK1946_00064</name>
</gene>
<dbReference type="EMBL" id="CAEZSP010000045">
    <property type="protein sequence ID" value="CAB4546814.1"/>
    <property type="molecule type" value="Genomic_DNA"/>
</dbReference>
<dbReference type="AlphaFoldDB" id="A0A6J6HSJ9"/>
<dbReference type="EMBL" id="CAEZVG010000001">
    <property type="protein sequence ID" value="CAB4616036.1"/>
    <property type="molecule type" value="Genomic_DNA"/>
</dbReference>
<dbReference type="SUPFAM" id="SSF140478">
    <property type="entry name" value="LemA-like"/>
    <property type="match status" value="1"/>
</dbReference>
<accession>A0A6J6HSJ9</accession>
<dbReference type="Gene3D" id="1.20.1440.20">
    <property type="entry name" value="LemA-like domain"/>
    <property type="match status" value="1"/>
</dbReference>
<evidence type="ECO:0000313" key="2">
    <source>
        <dbReference type="EMBL" id="CAB4616036.1"/>
    </source>
</evidence>
<reference evidence="2" key="1">
    <citation type="submission" date="2020-05" db="EMBL/GenBank/DDBJ databases">
        <authorList>
            <person name="Chiriac C."/>
            <person name="Salcher M."/>
            <person name="Ghai R."/>
            <person name="Kavagutti S V."/>
        </authorList>
    </citation>
    <scope>NUCLEOTIDE SEQUENCE</scope>
</reference>
<organism evidence="2">
    <name type="scientific">freshwater metagenome</name>
    <dbReference type="NCBI Taxonomy" id="449393"/>
    <lineage>
        <taxon>unclassified sequences</taxon>
        <taxon>metagenomes</taxon>
        <taxon>ecological metagenomes</taxon>
    </lineage>
</organism>
<proteinExistence type="predicted"/>
<name>A0A6J6HSJ9_9ZZZZ</name>